<name>A0ABW0LMQ4_9BACI</name>
<evidence type="ECO:0000256" key="5">
    <source>
        <dbReference type="ARBA" id="ARBA00023136"/>
    </source>
</evidence>
<feature type="transmembrane region" description="Helical" evidence="6">
    <location>
        <begin position="171"/>
        <end position="192"/>
    </location>
</feature>
<keyword evidence="9" id="KW-1185">Reference proteome</keyword>
<dbReference type="InterPro" id="IPR011701">
    <property type="entry name" value="MFS"/>
</dbReference>
<feature type="transmembrane region" description="Helical" evidence="6">
    <location>
        <begin position="7"/>
        <end position="26"/>
    </location>
</feature>
<evidence type="ECO:0000256" key="6">
    <source>
        <dbReference type="SAM" id="Phobius"/>
    </source>
</evidence>
<evidence type="ECO:0000313" key="9">
    <source>
        <dbReference type="Proteomes" id="UP001596147"/>
    </source>
</evidence>
<feature type="transmembrane region" description="Helical" evidence="6">
    <location>
        <begin position="367"/>
        <end position="387"/>
    </location>
</feature>
<protein>
    <submittedName>
        <fullName evidence="8">MFS transporter</fullName>
    </submittedName>
</protein>
<gene>
    <name evidence="8" type="ORF">ACFPM4_15630</name>
</gene>
<feature type="transmembrane region" description="Helical" evidence="6">
    <location>
        <begin position="280"/>
        <end position="298"/>
    </location>
</feature>
<comment type="caution">
    <text evidence="8">The sequence shown here is derived from an EMBL/GenBank/DDBJ whole genome shotgun (WGS) entry which is preliminary data.</text>
</comment>
<reference evidence="9" key="1">
    <citation type="journal article" date="2019" name="Int. J. Syst. Evol. Microbiol.">
        <title>The Global Catalogue of Microorganisms (GCM) 10K type strain sequencing project: providing services to taxonomists for standard genome sequencing and annotation.</title>
        <authorList>
            <consortium name="The Broad Institute Genomics Platform"/>
            <consortium name="The Broad Institute Genome Sequencing Center for Infectious Disease"/>
            <person name="Wu L."/>
            <person name="Ma J."/>
        </authorList>
    </citation>
    <scope>NUCLEOTIDE SEQUENCE [LARGE SCALE GENOMIC DNA]</scope>
    <source>
        <strain evidence="9">CGMCC 1.12237</strain>
    </source>
</reference>
<dbReference type="InterPro" id="IPR001958">
    <property type="entry name" value="Tet-R_TetA/multi-R_MdtG-like"/>
</dbReference>
<dbReference type="EMBL" id="JBHSMC010000021">
    <property type="protein sequence ID" value="MFC5466162.1"/>
    <property type="molecule type" value="Genomic_DNA"/>
</dbReference>
<feature type="transmembrane region" description="Helical" evidence="6">
    <location>
        <begin position="213"/>
        <end position="235"/>
    </location>
</feature>
<dbReference type="RefSeq" id="WP_382353750.1">
    <property type="nucleotide sequence ID" value="NZ_JBHSMC010000021.1"/>
</dbReference>
<comment type="subcellular location">
    <subcellularLocation>
        <location evidence="1">Cell membrane</location>
        <topology evidence="1">Multi-pass membrane protein</topology>
    </subcellularLocation>
</comment>
<evidence type="ECO:0000259" key="7">
    <source>
        <dbReference type="PROSITE" id="PS50850"/>
    </source>
</evidence>
<dbReference type="Gene3D" id="1.20.1250.20">
    <property type="entry name" value="MFS general substrate transporter like domains"/>
    <property type="match status" value="1"/>
</dbReference>
<keyword evidence="3 6" id="KW-0812">Transmembrane</keyword>
<dbReference type="PANTHER" id="PTHR23546:SF1">
    <property type="entry name" value="MEMBRANE PROTEIN"/>
    <property type="match status" value="1"/>
</dbReference>
<feature type="domain" description="Major facilitator superfamily (MFS) profile" evidence="7">
    <location>
        <begin position="4"/>
        <end position="388"/>
    </location>
</feature>
<dbReference type="Pfam" id="PF07690">
    <property type="entry name" value="MFS_1"/>
    <property type="match status" value="1"/>
</dbReference>
<proteinExistence type="predicted"/>
<dbReference type="PROSITE" id="PS50850">
    <property type="entry name" value="MFS"/>
    <property type="match status" value="1"/>
</dbReference>
<dbReference type="InterPro" id="IPR020846">
    <property type="entry name" value="MFS_dom"/>
</dbReference>
<sequence>MRRKNVSVFISVFVAMLGVMILAPITPSLIRELGLQEIHSGILISSGSIMTAVMAPVWGSISDRRGRKRVVVIGLIGLAISTVLLTIIFNIGLNHWISGGWLLFLMILTRSMVGMFIPAILSASQALMGDGLGDQDQGSGMAVISAANGMGLIFGPAIAGIFSLVGLLWPLYFGIVITAAALIVTLFLMPASKPNVQQKTKRKLQPFQRGLQLYLLVAFVTMLGLFTIQVIGGFYLQDQLGLPSDQLAWAVSFGLMLTGLAMLIAQILQSKWLHLEPKKMILSGSLFVVVSMVIFLLAKQLPGYYIAFFLLGAGAGFTMTGFMVGASVSVTREQQGSVAGLVTAVQGISAIFAPIVSTSLYHVDLRIPMAGIALLSTTMGLIMLSIWRKRQKNHQKNGGFSL</sequence>
<feature type="transmembrane region" description="Helical" evidence="6">
    <location>
        <begin position="338"/>
        <end position="361"/>
    </location>
</feature>
<feature type="transmembrane region" description="Helical" evidence="6">
    <location>
        <begin position="38"/>
        <end position="58"/>
    </location>
</feature>
<feature type="transmembrane region" description="Helical" evidence="6">
    <location>
        <begin position="304"/>
        <end position="326"/>
    </location>
</feature>
<dbReference type="Proteomes" id="UP001596147">
    <property type="component" value="Unassembled WGS sequence"/>
</dbReference>
<evidence type="ECO:0000313" key="8">
    <source>
        <dbReference type="EMBL" id="MFC5466162.1"/>
    </source>
</evidence>
<evidence type="ECO:0000256" key="2">
    <source>
        <dbReference type="ARBA" id="ARBA00022448"/>
    </source>
</evidence>
<dbReference type="InterPro" id="IPR036259">
    <property type="entry name" value="MFS_trans_sf"/>
</dbReference>
<feature type="transmembrane region" description="Helical" evidence="6">
    <location>
        <begin position="99"/>
        <end position="121"/>
    </location>
</feature>
<feature type="transmembrane region" description="Helical" evidence="6">
    <location>
        <begin position="70"/>
        <end position="93"/>
    </location>
</feature>
<accession>A0ABW0LMQ4</accession>
<evidence type="ECO:0000256" key="4">
    <source>
        <dbReference type="ARBA" id="ARBA00022989"/>
    </source>
</evidence>
<dbReference type="PANTHER" id="PTHR23546">
    <property type="entry name" value="TRANSPORT PROTEIN"/>
    <property type="match status" value="1"/>
</dbReference>
<dbReference type="PRINTS" id="PR01035">
    <property type="entry name" value="TCRTETA"/>
</dbReference>
<evidence type="ECO:0000256" key="1">
    <source>
        <dbReference type="ARBA" id="ARBA00004651"/>
    </source>
</evidence>
<organism evidence="8 9">
    <name type="scientific">Lederbergia graminis</name>
    <dbReference type="NCBI Taxonomy" id="735518"/>
    <lineage>
        <taxon>Bacteria</taxon>
        <taxon>Bacillati</taxon>
        <taxon>Bacillota</taxon>
        <taxon>Bacilli</taxon>
        <taxon>Bacillales</taxon>
        <taxon>Bacillaceae</taxon>
        <taxon>Lederbergia</taxon>
    </lineage>
</organism>
<evidence type="ECO:0000256" key="3">
    <source>
        <dbReference type="ARBA" id="ARBA00022692"/>
    </source>
</evidence>
<dbReference type="SUPFAM" id="SSF103473">
    <property type="entry name" value="MFS general substrate transporter"/>
    <property type="match status" value="1"/>
</dbReference>
<feature type="transmembrane region" description="Helical" evidence="6">
    <location>
        <begin position="142"/>
        <end position="165"/>
    </location>
</feature>
<keyword evidence="5 6" id="KW-0472">Membrane</keyword>
<keyword evidence="2" id="KW-0813">Transport</keyword>
<keyword evidence="4 6" id="KW-1133">Transmembrane helix</keyword>
<feature type="transmembrane region" description="Helical" evidence="6">
    <location>
        <begin position="247"/>
        <end position="268"/>
    </location>
</feature>